<feature type="domain" description="Restriction endonuclease type IV Mrr" evidence="1">
    <location>
        <begin position="152"/>
        <end position="257"/>
    </location>
</feature>
<dbReference type="InterPro" id="IPR011335">
    <property type="entry name" value="Restrct_endonuc-II-like"/>
</dbReference>
<reference evidence="2" key="1">
    <citation type="submission" date="2023-06" db="EMBL/GenBank/DDBJ databases">
        <title>Comparative genomics of Bacillaceae isolates and their secondary metabolite potential.</title>
        <authorList>
            <person name="Song L."/>
            <person name="Nielsen L.J."/>
            <person name="Mohite O."/>
            <person name="Xu X."/>
            <person name="Weber T."/>
            <person name="Kovacs A.T."/>
        </authorList>
    </citation>
    <scope>NUCLEOTIDE SEQUENCE</scope>
    <source>
        <strain evidence="2">G1S1</strain>
    </source>
</reference>
<dbReference type="EMBL" id="JAUCFI010000003">
    <property type="protein sequence ID" value="MDM5283778.1"/>
    <property type="molecule type" value="Genomic_DNA"/>
</dbReference>
<dbReference type="EC" id="3.1.21.-" evidence="2"/>
<dbReference type="GO" id="GO:0016787">
    <property type="term" value="F:hydrolase activity"/>
    <property type="evidence" value="ECO:0007669"/>
    <property type="project" value="UniProtKB-KW"/>
</dbReference>
<protein>
    <submittedName>
        <fullName evidence="2">Restriction endonuclease</fullName>
        <ecNumber evidence="2">3.1.21.-</ecNumber>
    </submittedName>
</protein>
<dbReference type="RefSeq" id="WP_289349562.1">
    <property type="nucleotide sequence ID" value="NZ_JAUCFI010000003.1"/>
</dbReference>
<evidence type="ECO:0000313" key="3">
    <source>
        <dbReference type="Proteomes" id="UP001238973"/>
    </source>
</evidence>
<accession>A0AAJ1QLW6</accession>
<dbReference type="InterPro" id="IPR007560">
    <property type="entry name" value="Restrct_endonuc_IV_Mrr"/>
</dbReference>
<organism evidence="2 3">
    <name type="scientific">Peribacillus frigoritolerans</name>
    <dbReference type="NCBI Taxonomy" id="450367"/>
    <lineage>
        <taxon>Bacteria</taxon>
        <taxon>Bacillati</taxon>
        <taxon>Bacillota</taxon>
        <taxon>Bacilli</taxon>
        <taxon>Bacillales</taxon>
        <taxon>Bacillaceae</taxon>
        <taxon>Peribacillus</taxon>
    </lineage>
</organism>
<keyword evidence="2" id="KW-0255">Endonuclease</keyword>
<name>A0AAJ1QLW6_9BACI</name>
<proteinExistence type="predicted"/>
<sequence length="291" mass="34054">MSTLNYFERSYFEDLFGMQSGYVLDFSNREFQDFVIETIQIDIYTNYSGLSKAKILREIMKNYNDTTVGKLLLSLLEYMRFKKLVSSEDSETFRKCAEIGQRLIGKTIKNQPPKPKTDYYKNNYQFKRKFDSEKYLSELRNLISYASPQSRGFAFEKYLKNLFLESGMEPRGSFKLVGEQIDGSFTLDSAYYLLEAKWTNKPIDKSNLVIFNEKVVSKSGFTRGLFISYAGYTDEALKTFDKGRIPNIVLMTIQELAICLERNIDIKEIIRWKVRTLAEEGLFYKDYSSNF</sequence>
<dbReference type="AlphaFoldDB" id="A0AAJ1QLW6"/>
<dbReference type="Pfam" id="PF04471">
    <property type="entry name" value="Mrr_cat"/>
    <property type="match status" value="1"/>
</dbReference>
<gene>
    <name evidence="2" type="ORF">QUF85_10725</name>
</gene>
<keyword evidence="2" id="KW-0378">Hydrolase</keyword>
<evidence type="ECO:0000259" key="1">
    <source>
        <dbReference type="Pfam" id="PF04471"/>
    </source>
</evidence>
<evidence type="ECO:0000313" key="2">
    <source>
        <dbReference type="EMBL" id="MDM5283778.1"/>
    </source>
</evidence>
<dbReference type="SUPFAM" id="SSF52980">
    <property type="entry name" value="Restriction endonuclease-like"/>
    <property type="match status" value="1"/>
</dbReference>
<dbReference type="GO" id="GO:0004519">
    <property type="term" value="F:endonuclease activity"/>
    <property type="evidence" value="ECO:0007669"/>
    <property type="project" value="UniProtKB-KW"/>
</dbReference>
<dbReference type="GO" id="GO:0003677">
    <property type="term" value="F:DNA binding"/>
    <property type="evidence" value="ECO:0007669"/>
    <property type="project" value="InterPro"/>
</dbReference>
<keyword evidence="2" id="KW-0540">Nuclease</keyword>
<comment type="caution">
    <text evidence="2">The sequence shown here is derived from an EMBL/GenBank/DDBJ whole genome shotgun (WGS) entry which is preliminary data.</text>
</comment>
<dbReference type="Proteomes" id="UP001238973">
    <property type="component" value="Unassembled WGS sequence"/>
</dbReference>
<dbReference type="GO" id="GO:0009307">
    <property type="term" value="P:DNA restriction-modification system"/>
    <property type="evidence" value="ECO:0007669"/>
    <property type="project" value="InterPro"/>
</dbReference>